<dbReference type="Gene3D" id="2.60.220.20">
    <property type="entry name" value="putative beta-Galactosidase from caulobacter crescentus"/>
    <property type="match status" value="1"/>
</dbReference>
<dbReference type="Proteomes" id="UP000270678">
    <property type="component" value="Chromosome"/>
</dbReference>
<dbReference type="InterPro" id="IPR040719">
    <property type="entry name" value="DUF5597"/>
</dbReference>
<dbReference type="AlphaFoldDB" id="A0A3Q9I7A6"/>
<feature type="domain" description="DUF5597" evidence="4">
    <location>
        <begin position="376"/>
        <end position="498"/>
    </location>
</feature>
<evidence type="ECO:0008006" key="7">
    <source>
        <dbReference type="Google" id="ProtNLM"/>
    </source>
</evidence>
<accession>A0A3Q9I7A6</accession>
<dbReference type="Pfam" id="PF18120">
    <property type="entry name" value="DUF5597"/>
    <property type="match status" value="1"/>
</dbReference>
<gene>
    <name evidence="5" type="ORF">EI981_07510</name>
</gene>
<dbReference type="InterPro" id="IPR017853">
    <property type="entry name" value="GH"/>
</dbReference>
<evidence type="ECO:0000259" key="4">
    <source>
        <dbReference type="Pfam" id="PF18120"/>
    </source>
</evidence>
<keyword evidence="6" id="KW-1185">Reference proteome</keyword>
<dbReference type="GO" id="GO:0009341">
    <property type="term" value="C:beta-galactosidase complex"/>
    <property type="evidence" value="ECO:0007669"/>
    <property type="project" value="InterPro"/>
</dbReference>
<organism evidence="5 6">
    <name type="scientific">Paenibacillus lutimineralis</name>
    <dbReference type="NCBI Taxonomy" id="2707005"/>
    <lineage>
        <taxon>Bacteria</taxon>
        <taxon>Bacillati</taxon>
        <taxon>Bacillota</taxon>
        <taxon>Bacilli</taxon>
        <taxon>Bacillales</taxon>
        <taxon>Paenibacillaceae</taxon>
        <taxon>Paenibacillus</taxon>
    </lineage>
</organism>
<feature type="domain" description="Glycoside hydrolase family 42 N-terminal" evidence="3">
    <location>
        <begin position="48"/>
        <end position="211"/>
    </location>
</feature>
<dbReference type="Gene3D" id="3.20.20.80">
    <property type="entry name" value="Glycosidases"/>
    <property type="match status" value="1"/>
</dbReference>
<dbReference type="GO" id="GO:0004565">
    <property type="term" value="F:beta-galactosidase activity"/>
    <property type="evidence" value="ECO:0007669"/>
    <property type="project" value="InterPro"/>
</dbReference>
<sequence>MAIPVLVKENGAFNLYVDDKPYIALAGELHNSSASDLGYMSSKVWPYLRELHLNTVILPVYWELIEPSRDEFDFRLLDGLVEQARQEGARLVLLWFGLWKNGMSSYVPGWVKRDWRTYFRAVHRNGEPSNTISPLCEPAVEADAKAFRQLMSHLKQIDGNEHTVIMVQIENEIGFLGSDRDYSEAANTRFQDSIPSNVAAAYGKEEGWQEAFADEAQELFMAYHYARAVERIASAGAEVYPLPMFVNAWLEQYPWRPGNYPSGGPIAKVMKMWKLAAPTICLYAPDIYLPNFTEICEEYTAGNENPLFIPEARRDMVAASNVFYALGKHDALCYAPFGIEDFLAHPSTAGAPDLRLMMALNIDVSAFNMNGTGPVLAQSYELLGNMLDMIQQYRGTDSMTGFVWNHNLGCVLSFAKYDLKITYARPQENQPIAAGLVIEVAEDEFIVAGVSFEFEFLLKRGAPGKLGMIRAEEGSFSENQWIRGRVLNGDQSAYNLKIGRKPAAMRVEVYRYQ</sequence>
<dbReference type="OrthoDB" id="9800974at2"/>
<protein>
    <recommendedName>
        <fullName evidence="7">Beta-galactosidase</fullName>
    </recommendedName>
</protein>
<dbReference type="Pfam" id="PF02449">
    <property type="entry name" value="Glyco_hydro_42"/>
    <property type="match status" value="1"/>
</dbReference>
<dbReference type="InterPro" id="IPR013529">
    <property type="entry name" value="Glyco_hydro_42_N"/>
</dbReference>
<keyword evidence="1" id="KW-0378">Hydrolase</keyword>
<evidence type="ECO:0000256" key="2">
    <source>
        <dbReference type="ARBA" id="ARBA00023295"/>
    </source>
</evidence>
<dbReference type="RefSeq" id="WP_126996873.1">
    <property type="nucleotide sequence ID" value="NZ_CP034346.1"/>
</dbReference>
<evidence type="ECO:0000259" key="3">
    <source>
        <dbReference type="Pfam" id="PF02449"/>
    </source>
</evidence>
<evidence type="ECO:0000313" key="5">
    <source>
        <dbReference type="EMBL" id="AZS14319.1"/>
    </source>
</evidence>
<dbReference type="SUPFAM" id="SSF51445">
    <property type="entry name" value="(Trans)glycosidases"/>
    <property type="match status" value="1"/>
</dbReference>
<evidence type="ECO:0000313" key="6">
    <source>
        <dbReference type="Proteomes" id="UP000270678"/>
    </source>
</evidence>
<reference evidence="6" key="1">
    <citation type="submission" date="2018-12" db="EMBL/GenBank/DDBJ databases">
        <title>Complete genome sequence of Paenibacillus sp. MBLB1234.</title>
        <authorList>
            <person name="Nam Y.-D."/>
            <person name="Kang J."/>
            <person name="Chung W.-H."/>
            <person name="Park Y.S."/>
        </authorList>
    </citation>
    <scope>NUCLEOTIDE SEQUENCE [LARGE SCALE GENOMIC DNA]</scope>
    <source>
        <strain evidence="6">MBLB1234</strain>
    </source>
</reference>
<dbReference type="KEGG" id="plut:EI981_07510"/>
<proteinExistence type="predicted"/>
<dbReference type="EMBL" id="CP034346">
    <property type="protein sequence ID" value="AZS14319.1"/>
    <property type="molecule type" value="Genomic_DNA"/>
</dbReference>
<keyword evidence="2" id="KW-0326">Glycosidase</keyword>
<dbReference type="GO" id="GO:0005975">
    <property type="term" value="P:carbohydrate metabolic process"/>
    <property type="evidence" value="ECO:0007669"/>
    <property type="project" value="InterPro"/>
</dbReference>
<name>A0A3Q9I7A6_9BACL</name>
<evidence type="ECO:0000256" key="1">
    <source>
        <dbReference type="ARBA" id="ARBA00022801"/>
    </source>
</evidence>